<sequence>MEIINIENIDMSKYGKIAKGSVYKIHVRIDDIEERAKELIKTISDKSWISGLDIIEQISYEARAEKTITKLVTEIFEKVDNVVTEEFGEYLVSESARDSLCDNFKHIKLPLAEIWKEKKTGNPGFDFHTESESKLLSFGEAKYSSSSNPHTDAINQIVGFIAKNKDKMELTDLKHFCSKEAVGNAIKGHKAYVAAFSVNGQQYDRIFDTALNSKGFEELLGFPELYIIGVEV</sequence>
<protein>
    <recommendedName>
        <fullName evidence="3">Restriction endonuclease</fullName>
    </recommendedName>
</protein>
<gene>
    <name evidence="1" type="ORF">KEM10_11265</name>
</gene>
<dbReference type="Proteomes" id="UP000708576">
    <property type="component" value="Unassembled WGS sequence"/>
</dbReference>
<accession>A0ABS5JVC4</accession>
<dbReference type="EMBL" id="JAGUCO010000007">
    <property type="protein sequence ID" value="MBS2098860.1"/>
    <property type="molecule type" value="Genomic_DNA"/>
</dbReference>
<dbReference type="RefSeq" id="WP_212216106.1">
    <property type="nucleotide sequence ID" value="NZ_JAGUCO010000007.1"/>
</dbReference>
<name>A0ABS5JVC4_9BACT</name>
<proteinExistence type="predicted"/>
<organism evidence="1 2">
    <name type="scientific">Carboxylicivirga linearis</name>
    <dbReference type="NCBI Taxonomy" id="1628157"/>
    <lineage>
        <taxon>Bacteria</taxon>
        <taxon>Pseudomonadati</taxon>
        <taxon>Bacteroidota</taxon>
        <taxon>Bacteroidia</taxon>
        <taxon>Marinilabiliales</taxon>
        <taxon>Marinilabiliaceae</taxon>
        <taxon>Carboxylicivirga</taxon>
    </lineage>
</organism>
<reference evidence="1 2" key="1">
    <citation type="journal article" date="2015" name="Int. J. Syst. Evol. Microbiol.">
        <title>Carboxylicivirga linearis sp. nov., isolated from a sea cucumber culture pond.</title>
        <authorList>
            <person name="Wang F.Q."/>
            <person name="Zhou Y.X."/>
            <person name="Lin X.Z."/>
            <person name="Chen G.J."/>
            <person name="Du Z.J."/>
        </authorList>
    </citation>
    <scope>NUCLEOTIDE SEQUENCE [LARGE SCALE GENOMIC DNA]</scope>
    <source>
        <strain evidence="1 2">FB218</strain>
    </source>
</reference>
<keyword evidence="2" id="KW-1185">Reference proteome</keyword>
<evidence type="ECO:0000313" key="1">
    <source>
        <dbReference type="EMBL" id="MBS2098860.1"/>
    </source>
</evidence>
<comment type="caution">
    <text evidence="1">The sequence shown here is derived from an EMBL/GenBank/DDBJ whole genome shotgun (WGS) entry which is preliminary data.</text>
</comment>
<evidence type="ECO:0008006" key="3">
    <source>
        <dbReference type="Google" id="ProtNLM"/>
    </source>
</evidence>
<evidence type="ECO:0000313" key="2">
    <source>
        <dbReference type="Proteomes" id="UP000708576"/>
    </source>
</evidence>